<feature type="region of interest" description="Disordered" evidence="1">
    <location>
        <begin position="742"/>
        <end position="800"/>
    </location>
</feature>
<keyword evidence="2" id="KW-1185">Reference proteome</keyword>
<name>A0A9R0DIC8_SPOFR</name>
<gene>
    <name evidence="3" type="primary">LOC118279378</name>
</gene>
<feature type="compositionally biased region" description="Basic and acidic residues" evidence="1">
    <location>
        <begin position="532"/>
        <end position="541"/>
    </location>
</feature>
<dbReference type="InterPro" id="IPR012337">
    <property type="entry name" value="RNaseH-like_sf"/>
</dbReference>
<feature type="compositionally biased region" description="Low complexity" evidence="1">
    <location>
        <begin position="759"/>
        <end position="774"/>
    </location>
</feature>
<reference evidence="3" key="1">
    <citation type="submission" date="2025-08" db="UniProtKB">
        <authorList>
            <consortium name="RefSeq"/>
        </authorList>
    </citation>
    <scope>IDENTIFICATION</scope>
    <source>
        <tissue evidence="3">Whole larval tissue</tissue>
    </source>
</reference>
<evidence type="ECO:0000313" key="2">
    <source>
        <dbReference type="Proteomes" id="UP000829999"/>
    </source>
</evidence>
<feature type="region of interest" description="Disordered" evidence="1">
    <location>
        <begin position="532"/>
        <end position="551"/>
    </location>
</feature>
<dbReference type="AlphaFoldDB" id="A0A9R0DIC8"/>
<organism evidence="2 3">
    <name type="scientific">Spodoptera frugiperda</name>
    <name type="common">Fall armyworm</name>
    <dbReference type="NCBI Taxonomy" id="7108"/>
    <lineage>
        <taxon>Eukaryota</taxon>
        <taxon>Metazoa</taxon>
        <taxon>Ecdysozoa</taxon>
        <taxon>Arthropoda</taxon>
        <taxon>Hexapoda</taxon>
        <taxon>Insecta</taxon>
        <taxon>Pterygota</taxon>
        <taxon>Neoptera</taxon>
        <taxon>Endopterygota</taxon>
        <taxon>Lepidoptera</taxon>
        <taxon>Glossata</taxon>
        <taxon>Ditrysia</taxon>
        <taxon>Noctuoidea</taxon>
        <taxon>Noctuidae</taxon>
        <taxon>Amphipyrinae</taxon>
        <taxon>Spodoptera</taxon>
    </lineage>
</organism>
<dbReference type="OrthoDB" id="1902587at2759"/>
<proteinExistence type="predicted"/>
<dbReference type="GeneID" id="118279378"/>
<dbReference type="Gene3D" id="3.30.420.10">
    <property type="entry name" value="Ribonuclease H-like superfamily/Ribonuclease H"/>
    <property type="match status" value="1"/>
</dbReference>
<dbReference type="Proteomes" id="UP000829999">
    <property type="component" value="Chromosome 14"/>
</dbReference>
<evidence type="ECO:0000256" key="1">
    <source>
        <dbReference type="SAM" id="MobiDB-lite"/>
    </source>
</evidence>
<dbReference type="InterPro" id="IPR036397">
    <property type="entry name" value="RNaseH_sf"/>
</dbReference>
<dbReference type="SUPFAM" id="SSF53098">
    <property type="entry name" value="Ribonuclease H-like"/>
    <property type="match status" value="1"/>
</dbReference>
<dbReference type="GO" id="GO:0003676">
    <property type="term" value="F:nucleic acid binding"/>
    <property type="evidence" value="ECO:0007669"/>
    <property type="project" value="InterPro"/>
</dbReference>
<protein>
    <submittedName>
        <fullName evidence="3">Uncharacterized protein LOC118279378</fullName>
    </submittedName>
</protein>
<dbReference type="RefSeq" id="XP_035454958.2">
    <property type="nucleotide sequence ID" value="XM_035599065.2"/>
</dbReference>
<sequence>MASITGEDPVSSSAQSKKNLEKIKTEYTNALKQMCLTQSKDEDPYLISMAEKQDLIKSIWKEGIKSNNTNLSDKNYKNPFDDKYKVVTHSGLFNVQVKHEGKYKLMIPYERLFNTVWPIHIKHNHDIPDTVIDAIQRKYFVPESAILELNKYCTICKPKQTPAKPYYCCNLDLIIMDTNDHGFETIMVCQDVHSNFIHLRPLTAHNTDNQICLELFKIFMDFGPPKKLIISNPIFEFAINKFHKLTAITPFHINIVRKNYREKQMSHIKSSLYKWSADSKSNNWAIGCYAVQHQLNSKNQGNPQSAAFENVFVYNGPLMNMVKCNKSCSEEKLDTKLYASSSKTDKSREEPVVMSVDVGTQCDDLAKETNDIPENFGLQEKEEMISDLSSNGSNCANLDDDIVDFEYPKCIEIDDSDVSLDDNEDSKSVEFKEPDIMILKDENAITSELEKESENEEEIPKTAQPIAIVDENSNSSELTEKSDAILNENDVGSLNSVEILVHKEPERILSDNVSKGVEVPTELVVIDDDIAKPDEQTKESESILDEDDPKRAETVVVSPDATQPDAIINIIDLICPESIENDPKRILSDKGDVEMKTDSNVTLNDNSEIRENLDVVTDDSKGDEMEIDPVTIISDKDPISTDTQTNATLNDNILKHGEVIEETVSILNKDNPKCDKMDIDSGAIVTGIDSKCAERQTEANATLDDETSKHRLTEKPNNIILDKDQEVAVIEMDDLANYEEVNGRLKVGSPKPTESDPRPSLTTTKPDSPKPSTSGISSFGNVDYDSDDSDIVLVNEDPLA</sequence>
<accession>A0A9R0DIC8</accession>
<evidence type="ECO:0000313" key="3">
    <source>
        <dbReference type="RefSeq" id="XP_035454958.2"/>
    </source>
</evidence>